<organism evidence="1 2">
    <name type="scientific">Ruthenibacterium lactatiformans</name>
    <dbReference type="NCBI Taxonomy" id="1550024"/>
    <lineage>
        <taxon>Bacteria</taxon>
        <taxon>Bacillati</taxon>
        <taxon>Bacillota</taxon>
        <taxon>Clostridia</taxon>
        <taxon>Eubacteriales</taxon>
        <taxon>Oscillospiraceae</taxon>
        <taxon>Ruthenibacterium</taxon>
    </lineage>
</organism>
<sequence>MAYNHRSAEKTWVKWKEQEEKQLRELDVDEDTIQRLHTYDWQQFKADRNFYEKLSENSQVIEWTPQMNDRELENADNLLNNIENKELLAILEKVDKLTLEMLAMRIAGYSTPQICRRFHVTRYSYYNRIKRLKEKLKNFLGSD</sequence>
<dbReference type="RefSeq" id="WP_050006167.1">
    <property type="nucleotide sequence ID" value="NZ_JXXK01000028.1"/>
</dbReference>
<accession>A0A0D8IX82</accession>
<reference evidence="1" key="1">
    <citation type="submission" date="2015-02" db="EMBL/GenBank/DDBJ databases">
        <title>A novel member of the family Ruminococcaceae isolated from human feces.</title>
        <authorList>
            <person name="Shkoporov A.N."/>
            <person name="Chaplin A.V."/>
            <person name="Motuzova O.V."/>
            <person name="Kafarskaia L.I."/>
            <person name="Khokhlova E.V."/>
            <person name="Efimov B.A."/>
        </authorList>
    </citation>
    <scope>NUCLEOTIDE SEQUENCE [LARGE SCALE GENOMIC DNA]</scope>
    <source>
        <strain evidence="1">585-1</strain>
    </source>
</reference>
<evidence type="ECO:0000313" key="2">
    <source>
        <dbReference type="Proteomes" id="UP000032483"/>
    </source>
</evidence>
<name>A0A0D8IX82_9FIRM</name>
<evidence type="ECO:0000313" key="1">
    <source>
        <dbReference type="EMBL" id="KJF38886.1"/>
    </source>
</evidence>
<proteinExistence type="predicted"/>
<dbReference type="EMBL" id="JXXK01000028">
    <property type="protein sequence ID" value="KJF38886.1"/>
    <property type="molecule type" value="Genomic_DNA"/>
</dbReference>
<protein>
    <recommendedName>
        <fullName evidence="3">Sigma-70 family RNA polymerase sigma factor</fullName>
    </recommendedName>
</protein>
<gene>
    <name evidence="1" type="ORF">TQ39_15290</name>
</gene>
<dbReference type="Proteomes" id="UP000032483">
    <property type="component" value="Unassembled WGS sequence"/>
</dbReference>
<keyword evidence="2" id="KW-1185">Reference proteome</keyword>
<comment type="caution">
    <text evidence="1">The sequence shown here is derived from an EMBL/GenBank/DDBJ whole genome shotgun (WGS) entry which is preliminary data.</text>
</comment>
<evidence type="ECO:0008006" key="3">
    <source>
        <dbReference type="Google" id="ProtNLM"/>
    </source>
</evidence>
<dbReference type="GeneID" id="42857922"/>
<dbReference type="AlphaFoldDB" id="A0A0D8IX82"/>